<feature type="region of interest" description="Disordered" evidence="1">
    <location>
        <begin position="80"/>
        <end position="126"/>
    </location>
</feature>
<dbReference type="Proteomes" id="UP001345013">
    <property type="component" value="Unassembled WGS sequence"/>
</dbReference>
<sequence>MLNGAACSQSYSAWRYLAFRRLLEDAQGASGASLPFLHPKTLHQHRRQQSWKRHYHASSASCVAGDQSSSGSEARVIPAFEEQTDASNNLQLRPRIVRKVRSEGGTEPNQSTEKTPPWKPTSQAGQRDLRSLVQSLKSMSAQFKQTAQEDANRGKDSSPQQPDDYLELPTSPLEKHMQKKKWNPKRRPTTEEKEKLAGNPWAAMLAGPLRLDAASKARFPEALFMDFGHVVSPVDDLIYVVPDRLADLQAFVRRLKNGHRSAAMKRQAPDDAGAKLRILPYKLLLEELTDSFMVWDNVNHAGRTKKGAIAKRLFPVKWQEKAHKIEAYQSASKEYWDLREKQGQTDDGLFKRLGQGFDSNRLQWQPEMVDRIPNVMRQRVLLALNHVAQMQAQPKNKERELFYSFEWPETRSPLLSDRLQQAMDIAVEYWNDMGDIESAQAITGTGERQGDSRDPRPPIAVQPSEIPQESAETQYDQPDSQQGLATKDRSELTEKSSHLGKDDPRVWLPGSFVLHIGPPHQSLANLPYITSSSILPSNYYDASHPAFEHSKYIPPMITVGGTCRLPVFNIPAMLGPKFNLILRRILQRHRQHIHIPDQDPQGLNHVIIIKSVAPGSHFLAQELWQLWRYLGGRDCLLAAAARLTDARLVRHIPSERDGSPVLHERIRKSKTGYRGLSDAAWDHLHELLGLKREKKQSHSSNTLSDLIKTLR</sequence>
<dbReference type="EMBL" id="JAVRRG010000075">
    <property type="protein sequence ID" value="KAK5089542.1"/>
    <property type="molecule type" value="Genomic_DNA"/>
</dbReference>
<protein>
    <submittedName>
        <fullName evidence="2">Uncharacterized protein</fullName>
    </submittedName>
</protein>
<gene>
    <name evidence="2" type="ORF">LTR24_006096</name>
</gene>
<comment type="caution">
    <text evidence="2">The sequence shown here is derived from an EMBL/GenBank/DDBJ whole genome shotgun (WGS) entry which is preliminary data.</text>
</comment>
<accession>A0ABR0K6Z6</accession>
<feature type="compositionally biased region" description="Polar residues" evidence="1">
    <location>
        <begin position="107"/>
        <end position="125"/>
    </location>
</feature>
<reference evidence="2 3" key="1">
    <citation type="submission" date="2023-08" db="EMBL/GenBank/DDBJ databases">
        <title>Black Yeasts Isolated from many extreme environments.</title>
        <authorList>
            <person name="Coleine C."/>
            <person name="Stajich J.E."/>
            <person name="Selbmann L."/>
        </authorList>
    </citation>
    <scope>NUCLEOTIDE SEQUENCE [LARGE SCALE GENOMIC DNA]</scope>
    <source>
        <strain evidence="2 3">CCFEE 5885</strain>
    </source>
</reference>
<name>A0ABR0K6Z6_9EURO</name>
<feature type="compositionally biased region" description="Polar residues" evidence="1">
    <location>
        <begin position="465"/>
        <end position="484"/>
    </location>
</feature>
<feature type="region of interest" description="Disordered" evidence="1">
    <location>
        <begin position="140"/>
        <end position="196"/>
    </location>
</feature>
<evidence type="ECO:0000313" key="2">
    <source>
        <dbReference type="EMBL" id="KAK5089542.1"/>
    </source>
</evidence>
<evidence type="ECO:0000313" key="3">
    <source>
        <dbReference type="Proteomes" id="UP001345013"/>
    </source>
</evidence>
<keyword evidence="3" id="KW-1185">Reference proteome</keyword>
<organism evidence="2 3">
    <name type="scientific">Lithohypha guttulata</name>
    <dbReference type="NCBI Taxonomy" id="1690604"/>
    <lineage>
        <taxon>Eukaryota</taxon>
        <taxon>Fungi</taxon>
        <taxon>Dikarya</taxon>
        <taxon>Ascomycota</taxon>
        <taxon>Pezizomycotina</taxon>
        <taxon>Eurotiomycetes</taxon>
        <taxon>Chaetothyriomycetidae</taxon>
        <taxon>Chaetothyriales</taxon>
        <taxon>Trichomeriaceae</taxon>
        <taxon>Lithohypha</taxon>
    </lineage>
</organism>
<feature type="compositionally biased region" description="Basic and acidic residues" evidence="1">
    <location>
        <begin position="486"/>
        <end position="502"/>
    </location>
</feature>
<feature type="compositionally biased region" description="Polar residues" evidence="1">
    <location>
        <begin position="140"/>
        <end position="149"/>
    </location>
</feature>
<proteinExistence type="predicted"/>
<evidence type="ECO:0000256" key="1">
    <source>
        <dbReference type="SAM" id="MobiDB-lite"/>
    </source>
</evidence>
<feature type="compositionally biased region" description="Basic residues" evidence="1">
    <location>
        <begin position="177"/>
        <end position="187"/>
    </location>
</feature>
<feature type="region of interest" description="Disordered" evidence="1">
    <location>
        <begin position="443"/>
        <end position="502"/>
    </location>
</feature>